<feature type="region of interest" description="Disordered" evidence="1">
    <location>
        <begin position="155"/>
        <end position="301"/>
    </location>
</feature>
<reference evidence="4" key="1">
    <citation type="submission" date="2025-08" db="UniProtKB">
        <authorList>
            <consortium name="RefSeq"/>
        </authorList>
    </citation>
    <scope>IDENTIFICATION</scope>
    <source>
        <strain evidence="4">MV-25-SWS-2005</strain>
        <tissue evidence="4">Whole body</tissue>
    </source>
</reference>
<feature type="compositionally biased region" description="Polar residues" evidence="1">
    <location>
        <begin position="587"/>
        <end position="612"/>
    </location>
</feature>
<keyword evidence="2" id="KW-0472">Membrane</keyword>
<feature type="compositionally biased region" description="Basic and acidic residues" evidence="1">
    <location>
        <begin position="334"/>
        <end position="345"/>
    </location>
</feature>
<feature type="compositionally biased region" description="Polar residues" evidence="1">
    <location>
        <begin position="622"/>
        <end position="650"/>
    </location>
</feature>
<feature type="compositionally biased region" description="Polar residues" evidence="1">
    <location>
        <begin position="706"/>
        <end position="724"/>
    </location>
</feature>
<feature type="compositionally biased region" description="Polar residues" evidence="1">
    <location>
        <begin position="495"/>
        <end position="515"/>
    </location>
</feature>
<feature type="compositionally biased region" description="Low complexity" evidence="1">
    <location>
        <begin position="349"/>
        <end position="364"/>
    </location>
</feature>
<dbReference type="Proteomes" id="UP000001819">
    <property type="component" value="Chromosome X"/>
</dbReference>
<evidence type="ECO:0000256" key="2">
    <source>
        <dbReference type="SAM" id="Phobius"/>
    </source>
</evidence>
<feature type="compositionally biased region" description="Low complexity" evidence="1">
    <location>
        <begin position="155"/>
        <end position="178"/>
    </location>
</feature>
<feature type="region of interest" description="Disordered" evidence="1">
    <location>
        <begin position="450"/>
        <end position="472"/>
    </location>
</feature>
<dbReference type="InParanoid" id="A0A6I8UCK9"/>
<evidence type="ECO:0000313" key="3">
    <source>
        <dbReference type="Proteomes" id="UP000001819"/>
    </source>
</evidence>
<gene>
    <name evidence="4" type="primary">LOC4813714</name>
</gene>
<accession>A0A6I8UCK9</accession>
<name>A0A6I8UCK9_DROPS</name>
<organism evidence="3 4">
    <name type="scientific">Drosophila pseudoobscura pseudoobscura</name>
    <name type="common">Fruit fly</name>
    <dbReference type="NCBI Taxonomy" id="46245"/>
    <lineage>
        <taxon>Eukaryota</taxon>
        <taxon>Metazoa</taxon>
        <taxon>Ecdysozoa</taxon>
        <taxon>Arthropoda</taxon>
        <taxon>Hexapoda</taxon>
        <taxon>Insecta</taxon>
        <taxon>Pterygota</taxon>
        <taxon>Neoptera</taxon>
        <taxon>Endopterygota</taxon>
        <taxon>Diptera</taxon>
        <taxon>Brachycera</taxon>
        <taxon>Muscomorpha</taxon>
        <taxon>Ephydroidea</taxon>
        <taxon>Drosophilidae</taxon>
        <taxon>Drosophila</taxon>
        <taxon>Sophophora</taxon>
    </lineage>
</organism>
<sequence>MFWVSVQLRGVRDQRRAYFFFTFIFNKSAIAALYIEYLYNHLTIRDSVFGLRSAWSSSIESSSPTGVMGCASSTPMVATAGSEMLKAATHVREKGEAVVEDATQTLTTGLDTAKETVGAAVAGITNDLGNAFKEGTHALDEAKHKVMEGLHLEQPQPAQEEEATSAAADAAAVESGEVMAEVSSSRAPTPQLQGDADSLKTSTPEPEIERALANDEESPPTPQPSLEELANLSAQVESIADAQPPPLPPSHPHPPSAVEEAAPPAAPVEAPAPAASVEGRWFRRRAAKQEREPPRPNTTEWERFADQLAKSKKFKPYESFVHSKIHFSVYKDHTSLRDKPGHTDGHFSGGNSLSSTSQSDLSSGHVTPAMSRKGQREFAKFVASEGPTSVSRASSRISNAGSSSRAFDFNPMRDRISVFEAMSGGRSRSRVGSAIQRAPAERISLWSKHAAVAEEEPPTAAPGRRMSTGMSTQSVLRTPTEYNNPYGIRRAVRPVSQTRSISRMEKQTSSVTPRKQGSKRNPSHEPSHRDVAVASRMPVHAKERRHPSEEKETSCIPPPMVEPQAKQLKNLRTFQIPTPLEEIPTDLSPSPTEDGSSTRTLPANQQQTSLPQTHHRKDLSPEGTSTSASTAKMPPSSNWKSPFTPKMRTSSTRKIHSPTNLRMRSPSTSRMRSPSAPRIHSPSASRMHSPSAPKMHSPSASKMYLPSSTRTQSPSNQEMESQSDMRMESPLNPRLQSPATPTRLSPSNLRMQSPSTPKMQSSPAAAIPASPSPSRASTAKSSDSSLDVVVRPMSKLNTPSMKSLTPDQVVMAEYEDAALEAALARLELLRGSTTTLNTLRSCSPGRHTYTASLLSSRRTSPWVMRKDYGFSKDKENNKPSTAVAASAPKSIQQTHERCDICSNEFVLN</sequence>
<feature type="compositionally biased region" description="Low complexity" evidence="1">
    <location>
        <begin position="391"/>
        <end position="406"/>
    </location>
</feature>
<feature type="transmembrane region" description="Helical" evidence="2">
    <location>
        <begin position="17"/>
        <end position="39"/>
    </location>
</feature>
<keyword evidence="2" id="KW-0812">Transmembrane</keyword>
<feature type="region of interest" description="Disordered" evidence="1">
    <location>
        <begin position="334"/>
        <end position="406"/>
    </location>
</feature>
<proteinExistence type="predicted"/>
<evidence type="ECO:0000313" key="4">
    <source>
        <dbReference type="RefSeq" id="XP_001353253.3"/>
    </source>
</evidence>
<feature type="compositionally biased region" description="Low complexity" evidence="1">
    <location>
        <begin position="662"/>
        <end position="678"/>
    </location>
</feature>
<feature type="compositionally biased region" description="Pro residues" evidence="1">
    <location>
        <begin position="243"/>
        <end position="255"/>
    </location>
</feature>
<dbReference type="ExpressionAtlas" id="A0A6I8UCK9">
    <property type="expression patterns" value="baseline"/>
</dbReference>
<protein>
    <submittedName>
        <fullName evidence="4">Serine/arginine repetitive matrix protein 2</fullName>
    </submittedName>
</protein>
<keyword evidence="3" id="KW-1185">Reference proteome</keyword>
<feature type="compositionally biased region" description="Polar residues" evidence="1">
    <location>
        <begin position="182"/>
        <end position="192"/>
    </location>
</feature>
<feature type="compositionally biased region" description="Basic and acidic residues" evidence="1">
    <location>
        <begin position="287"/>
        <end position="301"/>
    </location>
</feature>
<evidence type="ECO:0000256" key="1">
    <source>
        <dbReference type="SAM" id="MobiDB-lite"/>
    </source>
</evidence>
<feature type="region of interest" description="Disordered" evidence="1">
    <location>
        <begin position="490"/>
        <end position="786"/>
    </location>
</feature>
<dbReference type="KEGG" id="dpo:4813714"/>
<feature type="compositionally biased region" description="Low complexity" evidence="1">
    <location>
        <begin position="256"/>
        <end position="278"/>
    </location>
</feature>
<feature type="compositionally biased region" description="Polar residues" evidence="1">
    <location>
        <begin position="734"/>
        <end position="760"/>
    </location>
</feature>
<dbReference type="AlphaFoldDB" id="A0A6I8UCK9"/>
<keyword evidence="2" id="KW-1133">Transmembrane helix</keyword>
<feature type="compositionally biased region" description="Basic and acidic residues" evidence="1">
    <location>
        <begin position="522"/>
        <end position="531"/>
    </location>
</feature>
<feature type="compositionally biased region" description="Low complexity" evidence="1">
    <location>
        <begin position="761"/>
        <end position="785"/>
    </location>
</feature>
<dbReference type="RefSeq" id="XP_001353253.3">
    <property type="nucleotide sequence ID" value="XM_001353217.4"/>
</dbReference>